<keyword evidence="3" id="KW-1185">Reference proteome</keyword>
<evidence type="ECO:0000313" key="2">
    <source>
        <dbReference type="EMBL" id="KAF6222009.1"/>
    </source>
</evidence>
<feature type="region of interest" description="Disordered" evidence="1">
    <location>
        <begin position="115"/>
        <end position="152"/>
    </location>
</feature>
<feature type="compositionally biased region" description="Low complexity" evidence="1">
    <location>
        <begin position="41"/>
        <end position="52"/>
    </location>
</feature>
<gene>
    <name evidence="2" type="ORF">HO133_001977</name>
</gene>
<dbReference type="AlphaFoldDB" id="A0A8H6CF21"/>
<organism evidence="2 3">
    <name type="scientific">Letharia lupina</name>
    <dbReference type="NCBI Taxonomy" id="560253"/>
    <lineage>
        <taxon>Eukaryota</taxon>
        <taxon>Fungi</taxon>
        <taxon>Dikarya</taxon>
        <taxon>Ascomycota</taxon>
        <taxon>Pezizomycotina</taxon>
        <taxon>Lecanoromycetes</taxon>
        <taxon>OSLEUM clade</taxon>
        <taxon>Lecanoromycetidae</taxon>
        <taxon>Lecanorales</taxon>
        <taxon>Lecanorineae</taxon>
        <taxon>Parmeliaceae</taxon>
        <taxon>Letharia</taxon>
    </lineage>
</organism>
<dbReference type="EMBL" id="JACCJB010000013">
    <property type="protein sequence ID" value="KAF6222009.1"/>
    <property type="molecule type" value="Genomic_DNA"/>
</dbReference>
<feature type="compositionally biased region" description="Polar residues" evidence="1">
    <location>
        <begin position="132"/>
        <end position="146"/>
    </location>
</feature>
<protein>
    <submittedName>
        <fullName evidence="2">Uncharacterized protein</fullName>
    </submittedName>
</protein>
<feature type="compositionally biased region" description="Polar residues" evidence="1">
    <location>
        <begin position="73"/>
        <end position="93"/>
    </location>
</feature>
<feature type="region of interest" description="Disordered" evidence="1">
    <location>
        <begin position="1"/>
        <end position="93"/>
    </location>
</feature>
<comment type="caution">
    <text evidence="2">The sequence shown here is derived from an EMBL/GenBank/DDBJ whole genome shotgun (WGS) entry which is preliminary data.</text>
</comment>
<dbReference type="Proteomes" id="UP000593566">
    <property type="component" value="Unassembled WGS sequence"/>
</dbReference>
<evidence type="ECO:0000313" key="3">
    <source>
        <dbReference type="Proteomes" id="UP000593566"/>
    </source>
</evidence>
<name>A0A8H6CF21_9LECA</name>
<proteinExistence type="predicted"/>
<accession>A0A8H6CF21</accession>
<sequence length="295" mass="33182">MFASRKRGREDVEDELQQYAPDTKRSTLPFRTSPNTRHIRPLSQSRSRPSPLFTQTITPADSSEEENSPPFQPTNQAYQLHYSPCSTSSVPQRDQSFDLDMDMADSLPLVSPRQWAQVPRTPSPKASPCTMEFQQSESKQPQNTVTGGRLPTPIYGHFQRSIDAKLEMDGNPESHASRLQQEIDYENYVRRRRLPTPIDEDEAMETSSAMSGDMMDLHLNGHSRRGGVDYTFYPSQILGSSENSFEYHSSSDTLSSSAGCAAPPPRKLSFSMGPRANCELCIRRVPGHSNHIIRT</sequence>
<dbReference type="GeneID" id="59330391"/>
<reference evidence="2 3" key="1">
    <citation type="journal article" date="2020" name="Genomics">
        <title>Complete, high-quality genomes from long-read metagenomic sequencing of two wolf lichen thalli reveals enigmatic genome architecture.</title>
        <authorList>
            <person name="McKenzie S.K."/>
            <person name="Walston R.F."/>
            <person name="Allen J.L."/>
        </authorList>
    </citation>
    <scope>NUCLEOTIDE SEQUENCE [LARGE SCALE GENOMIC DNA]</scope>
    <source>
        <strain evidence="2">WasteWater1</strain>
    </source>
</reference>
<evidence type="ECO:0000256" key="1">
    <source>
        <dbReference type="SAM" id="MobiDB-lite"/>
    </source>
</evidence>
<dbReference type="RefSeq" id="XP_037151444.1">
    <property type="nucleotide sequence ID" value="XM_037292905.1"/>
</dbReference>